<evidence type="ECO:0000256" key="6">
    <source>
        <dbReference type="RuleBase" id="RU361157"/>
    </source>
</evidence>
<dbReference type="Pfam" id="PF01061">
    <property type="entry name" value="ABC2_membrane"/>
    <property type="match status" value="1"/>
</dbReference>
<keyword evidence="2 6" id="KW-0812">Transmembrane</keyword>
<protein>
    <recommendedName>
        <fullName evidence="6">Transport permease protein</fullName>
    </recommendedName>
</protein>
<dbReference type="AlphaFoldDB" id="A0A1T3P426"/>
<gene>
    <name evidence="8" type="ORF">B4N89_25510</name>
</gene>
<feature type="transmembrane region" description="Helical" evidence="6">
    <location>
        <begin position="154"/>
        <end position="177"/>
    </location>
</feature>
<keyword evidence="6" id="KW-1003">Cell membrane</keyword>
<dbReference type="PRINTS" id="PR00164">
    <property type="entry name" value="ABC2TRNSPORT"/>
</dbReference>
<feature type="transmembrane region" description="Helical" evidence="6">
    <location>
        <begin position="119"/>
        <end position="142"/>
    </location>
</feature>
<dbReference type="InterPro" id="IPR052902">
    <property type="entry name" value="ABC-2_transporter"/>
</dbReference>
<organism evidence="8 9">
    <name type="scientific">Embleya scabrispora</name>
    <dbReference type="NCBI Taxonomy" id="159449"/>
    <lineage>
        <taxon>Bacteria</taxon>
        <taxon>Bacillati</taxon>
        <taxon>Actinomycetota</taxon>
        <taxon>Actinomycetes</taxon>
        <taxon>Kitasatosporales</taxon>
        <taxon>Streptomycetaceae</taxon>
        <taxon>Embleya</taxon>
    </lineage>
</organism>
<dbReference type="EMBL" id="MWQN01000001">
    <property type="protein sequence ID" value="OPC83846.1"/>
    <property type="molecule type" value="Genomic_DNA"/>
</dbReference>
<dbReference type="RefSeq" id="WP_078978144.1">
    <property type="nucleotide sequence ID" value="NZ_MWQN01000001.1"/>
</dbReference>
<dbReference type="PANTHER" id="PTHR43027">
    <property type="entry name" value="DOXORUBICIN RESISTANCE ABC TRANSPORTER PERMEASE PROTEIN DRRC-RELATED"/>
    <property type="match status" value="1"/>
</dbReference>
<feature type="transmembrane region" description="Helical" evidence="6">
    <location>
        <begin position="242"/>
        <end position="261"/>
    </location>
</feature>
<keyword evidence="3 6" id="KW-1133">Transmembrane helix</keyword>
<keyword evidence="5" id="KW-0046">Antibiotic resistance</keyword>
<evidence type="ECO:0000313" key="8">
    <source>
        <dbReference type="EMBL" id="OPC83846.1"/>
    </source>
</evidence>
<feature type="domain" description="ABC transmembrane type-2" evidence="7">
    <location>
        <begin position="38"/>
        <end position="264"/>
    </location>
</feature>
<feature type="transmembrane region" description="Helical" evidence="6">
    <location>
        <begin position="77"/>
        <end position="98"/>
    </location>
</feature>
<dbReference type="PANTHER" id="PTHR43027:SF2">
    <property type="entry name" value="TRANSPORT PERMEASE PROTEIN"/>
    <property type="match status" value="1"/>
</dbReference>
<keyword evidence="9" id="KW-1185">Reference proteome</keyword>
<dbReference type="GO" id="GO:0043190">
    <property type="term" value="C:ATP-binding cassette (ABC) transporter complex"/>
    <property type="evidence" value="ECO:0007669"/>
    <property type="project" value="InterPro"/>
</dbReference>
<evidence type="ECO:0000256" key="2">
    <source>
        <dbReference type="ARBA" id="ARBA00022692"/>
    </source>
</evidence>
<name>A0A1T3P426_9ACTN</name>
<dbReference type="PROSITE" id="PS51012">
    <property type="entry name" value="ABC_TM2"/>
    <property type="match status" value="1"/>
</dbReference>
<dbReference type="STRING" id="159449.B4N89_25510"/>
<reference evidence="8 9" key="1">
    <citation type="submission" date="2017-03" db="EMBL/GenBank/DDBJ databases">
        <title>Draft genome sequence of Streptomyces scabrisporus NF3, endophyte isolated from Amphipterygium adstringens.</title>
        <authorList>
            <person name="Vazquez M."/>
            <person name="Ceapa C.D."/>
            <person name="Rodriguez Luna D."/>
            <person name="Sanchez Esquivel S."/>
        </authorList>
    </citation>
    <scope>NUCLEOTIDE SEQUENCE [LARGE SCALE GENOMIC DNA]</scope>
    <source>
        <strain evidence="8 9">NF3</strain>
    </source>
</reference>
<dbReference type="GO" id="GO:0140359">
    <property type="term" value="F:ABC-type transporter activity"/>
    <property type="evidence" value="ECO:0007669"/>
    <property type="project" value="InterPro"/>
</dbReference>
<evidence type="ECO:0000256" key="1">
    <source>
        <dbReference type="ARBA" id="ARBA00004141"/>
    </source>
</evidence>
<evidence type="ECO:0000256" key="3">
    <source>
        <dbReference type="ARBA" id="ARBA00022989"/>
    </source>
</evidence>
<evidence type="ECO:0000259" key="7">
    <source>
        <dbReference type="PROSITE" id="PS51012"/>
    </source>
</evidence>
<evidence type="ECO:0000313" key="9">
    <source>
        <dbReference type="Proteomes" id="UP000190037"/>
    </source>
</evidence>
<evidence type="ECO:0000256" key="5">
    <source>
        <dbReference type="ARBA" id="ARBA00023251"/>
    </source>
</evidence>
<proteinExistence type="inferred from homology"/>
<dbReference type="InterPro" id="IPR047817">
    <property type="entry name" value="ABC2_TM_bact-type"/>
</dbReference>
<dbReference type="GO" id="GO:0046677">
    <property type="term" value="P:response to antibiotic"/>
    <property type="evidence" value="ECO:0007669"/>
    <property type="project" value="UniProtKB-KW"/>
</dbReference>
<dbReference type="OrthoDB" id="3217868at2"/>
<comment type="caution">
    <text evidence="8">The sequence shown here is derived from an EMBL/GenBank/DDBJ whole genome shotgun (WGS) entry which is preliminary data.</text>
</comment>
<accession>A0A1T3P426</accession>
<feature type="transmembrane region" description="Helical" evidence="6">
    <location>
        <begin position="184"/>
        <end position="204"/>
    </location>
</feature>
<feature type="transmembrane region" description="Helical" evidence="6">
    <location>
        <begin position="38"/>
        <end position="57"/>
    </location>
</feature>
<keyword evidence="4 6" id="KW-0472">Membrane</keyword>
<keyword evidence="6" id="KW-0813">Transport</keyword>
<evidence type="ECO:0000256" key="4">
    <source>
        <dbReference type="ARBA" id="ARBA00023136"/>
    </source>
</evidence>
<dbReference type="InterPro" id="IPR000412">
    <property type="entry name" value="ABC_2_transport"/>
</dbReference>
<dbReference type="Proteomes" id="UP000190037">
    <property type="component" value="Unassembled WGS sequence"/>
</dbReference>
<comment type="subcellular location">
    <subcellularLocation>
        <location evidence="6">Cell membrane</location>
        <topology evidence="6">Multi-pass membrane protein</topology>
    </subcellularLocation>
    <subcellularLocation>
        <location evidence="1">Membrane</location>
        <topology evidence="1">Multi-pass membrane protein</topology>
    </subcellularLocation>
</comment>
<dbReference type="PIRSF" id="PIRSF006648">
    <property type="entry name" value="DrrB"/>
    <property type="match status" value="1"/>
</dbReference>
<sequence>MSTATTPAPITLTRRRPARGLLARVTRTELRLFLREPVGLLWGLLFPVVLLVVLGSIPGTRKHGDDLDGQSVVEAYVPILTAFTFAMLALNAMPPVLAGYREKGVLRRLSTTPLPPSRVLGAQILIHGAVATLATAVITLVARFAFGVHLPRAPFAYVVTIALTALALFAIGLFVSAVAADTKVANGAGAVLFFVSMFFAGLWLPRAKMPDTLRTIGDCTPLGAGVRALGDATAGHWPHGSALPVLAGYALVFGIASARWFRWE</sequence>
<dbReference type="InterPro" id="IPR013525">
    <property type="entry name" value="ABC2_TM"/>
</dbReference>
<comment type="similarity">
    <text evidence="6">Belongs to the ABC-2 integral membrane protein family.</text>
</comment>